<feature type="signal peptide" evidence="5">
    <location>
        <begin position="1"/>
        <end position="19"/>
    </location>
</feature>
<evidence type="ECO:0000256" key="1">
    <source>
        <dbReference type="ARBA" id="ARBA00004236"/>
    </source>
</evidence>
<evidence type="ECO:0000259" key="6">
    <source>
        <dbReference type="Pfam" id="PF04069"/>
    </source>
</evidence>
<accession>A0A165RK74</accession>
<evidence type="ECO:0000256" key="5">
    <source>
        <dbReference type="SAM" id="SignalP"/>
    </source>
</evidence>
<dbReference type="PANTHER" id="PTHR47737:SF1">
    <property type="entry name" value="GLYCINE BETAINE_PROLINE BETAINE TRANSPORT SYSTEM PERMEASE PROTEIN PROW"/>
    <property type="match status" value="1"/>
</dbReference>
<dbReference type="AlphaFoldDB" id="A0A165RK74"/>
<keyword evidence="3" id="KW-1003">Cell membrane</keyword>
<name>A0A165RK74_STAEP</name>
<dbReference type="GO" id="GO:0015226">
    <property type="term" value="F:carnitine transmembrane transporter activity"/>
    <property type="evidence" value="ECO:0007669"/>
    <property type="project" value="TreeGrafter"/>
</dbReference>
<keyword evidence="2" id="KW-0813">Transport</keyword>
<feature type="chain" id="PRO_5041046120" evidence="5">
    <location>
        <begin position="20"/>
        <end position="314"/>
    </location>
</feature>
<evidence type="ECO:0000256" key="3">
    <source>
        <dbReference type="ARBA" id="ARBA00022475"/>
    </source>
</evidence>
<dbReference type="GO" id="GO:0031460">
    <property type="term" value="P:glycine betaine transport"/>
    <property type="evidence" value="ECO:0007669"/>
    <property type="project" value="TreeGrafter"/>
</dbReference>
<organism evidence="7">
    <name type="scientific">Staphylococcus epidermidis</name>
    <dbReference type="NCBI Taxonomy" id="1282"/>
    <lineage>
        <taxon>Bacteria</taxon>
        <taxon>Bacillati</taxon>
        <taxon>Bacillota</taxon>
        <taxon>Bacilli</taxon>
        <taxon>Bacillales</taxon>
        <taxon>Staphylococcaceae</taxon>
        <taxon>Staphylococcus</taxon>
    </lineage>
</organism>
<dbReference type="GO" id="GO:0005275">
    <property type="term" value="F:amine transmembrane transporter activity"/>
    <property type="evidence" value="ECO:0007669"/>
    <property type="project" value="TreeGrafter"/>
</dbReference>
<dbReference type="PATRIC" id="fig|1282.1161.peg.1284"/>
<dbReference type="OrthoDB" id="9787902at2"/>
<dbReference type="EMBL" id="LC085180">
    <property type="protein sequence ID" value="BAU98138.1"/>
    <property type="molecule type" value="Genomic_DNA"/>
</dbReference>
<dbReference type="InterPro" id="IPR007210">
    <property type="entry name" value="ABC_Gly_betaine_transp_sub-bd"/>
</dbReference>
<evidence type="ECO:0000256" key="2">
    <source>
        <dbReference type="ARBA" id="ARBA00022448"/>
    </source>
</evidence>
<dbReference type="Pfam" id="PF04069">
    <property type="entry name" value="OpuAC"/>
    <property type="match status" value="1"/>
</dbReference>
<dbReference type="PANTHER" id="PTHR47737">
    <property type="entry name" value="GLYCINE BETAINE/PROLINE BETAINE TRANSPORT SYSTEM PERMEASE PROTEIN PROW"/>
    <property type="match status" value="1"/>
</dbReference>
<dbReference type="Gene3D" id="3.40.190.10">
    <property type="entry name" value="Periplasmic binding protein-like II"/>
    <property type="match status" value="1"/>
</dbReference>
<reference evidence="7" key="1">
    <citation type="submission" date="2015-09" db="EMBL/GenBank/DDBJ databases">
        <title>Distribution of SCCmec types in fusidic acid resistant Staphylococcus epidermidis and identification of a novel SCC7684 element.</title>
        <authorList>
            <person name="Chen H.J."/>
            <person name="Teng L.J."/>
        </authorList>
    </citation>
    <scope>NUCLEOTIDE SEQUENCE</scope>
    <source>
        <strain evidence="7">NTUH-7684</strain>
    </source>
</reference>
<keyword evidence="5" id="KW-0732">Signal</keyword>
<evidence type="ECO:0000256" key="4">
    <source>
        <dbReference type="ARBA" id="ARBA00023136"/>
    </source>
</evidence>
<evidence type="ECO:0000313" key="7">
    <source>
        <dbReference type="EMBL" id="BAU98138.1"/>
    </source>
</evidence>
<dbReference type="GO" id="GO:0015871">
    <property type="term" value="P:choline transport"/>
    <property type="evidence" value="ECO:0007669"/>
    <property type="project" value="TreeGrafter"/>
</dbReference>
<dbReference type="SUPFAM" id="SSF53850">
    <property type="entry name" value="Periplasmic binding protein-like II"/>
    <property type="match status" value="1"/>
</dbReference>
<dbReference type="PROSITE" id="PS51257">
    <property type="entry name" value="PROKAR_LIPOPROTEIN"/>
    <property type="match status" value="1"/>
</dbReference>
<keyword evidence="4" id="KW-0472">Membrane</keyword>
<proteinExistence type="predicted"/>
<dbReference type="Gene3D" id="3.40.190.100">
    <property type="entry name" value="Glycine betaine-binding periplasmic protein, domain 2"/>
    <property type="match status" value="1"/>
</dbReference>
<dbReference type="GO" id="GO:0043190">
    <property type="term" value="C:ATP-binding cassette (ABC) transporter complex"/>
    <property type="evidence" value="ECO:0007669"/>
    <property type="project" value="InterPro"/>
</dbReference>
<feature type="domain" description="ABC-type glycine betaine transport system substrate-binding" evidence="6">
    <location>
        <begin position="45"/>
        <end position="298"/>
    </location>
</feature>
<dbReference type="RefSeq" id="WP_002484621.1">
    <property type="nucleotide sequence ID" value="NZ_AP038759.1"/>
</dbReference>
<comment type="subcellular location">
    <subcellularLocation>
        <location evidence="1">Cell membrane</location>
    </subcellularLocation>
</comment>
<protein>
    <submittedName>
        <fullName evidence="7">ABC transporter, substrate-binding protein</fullName>
    </submittedName>
</protein>
<sequence>MLKRRSSKFLGLLATLALAIVLSACGNSGSSSGSSDDSQTSLGNKEIEIPYIASDNSTPRSLVIAEVLKKAGYDVTTTPVTASGPLYAAVSENSDSFHESGIFPTTDKSYYDKFKSKLTIYDDKHLIDNAKVGLAVPKYVQDVDSISDLKNSDFGKSVDWTIQGTDARNGVMQETKDELDSDNLDKYSLKESSDQDQFKKIQSAFKQQEPIVFTAMEPSWFSKELDVKMLKDPDNIYGNNNQHIDLVFNKDFKEAHPAAYTIATRMADDWSKSDEDKLAKKIFVDNKNPEQVAKDYVDDNDNKVDEWLEGIETN</sequence>